<dbReference type="RefSeq" id="WP_277550202.1">
    <property type="nucleotide sequence ID" value="NZ_JARAMH010000002.1"/>
</dbReference>
<dbReference type="Proteomes" id="UP001595797">
    <property type="component" value="Unassembled WGS sequence"/>
</dbReference>
<evidence type="ECO:0008006" key="3">
    <source>
        <dbReference type="Google" id="ProtNLM"/>
    </source>
</evidence>
<organism evidence="1 2">
    <name type="scientific">Kocuria oceani</name>
    <dbReference type="NCBI Taxonomy" id="988827"/>
    <lineage>
        <taxon>Bacteria</taxon>
        <taxon>Bacillati</taxon>
        <taxon>Actinomycetota</taxon>
        <taxon>Actinomycetes</taxon>
        <taxon>Micrococcales</taxon>
        <taxon>Micrococcaceae</taxon>
        <taxon>Kocuria</taxon>
    </lineage>
</organism>
<gene>
    <name evidence="1" type="ORF">ACFPCS_18010</name>
</gene>
<evidence type="ECO:0000313" key="1">
    <source>
        <dbReference type="EMBL" id="MFC4905461.1"/>
    </source>
</evidence>
<accession>A0ABV9TMX6</accession>
<keyword evidence="2" id="KW-1185">Reference proteome</keyword>
<evidence type="ECO:0000313" key="2">
    <source>
        <dbReference type="Proteomes" id="UP001595797"/>
    </source>
</evidence>
<name>A0ABV9TMX6_9MICC</name>
<sequence length="319" mass="34316">MVSKRPDMFSLVDELLTQDNAPDWDSAEDLGRISTNAMVASMGSPRERSTGVLRFFGEGINGHAGSMQAIGLAMANWQKLVTSIAAARQGHKGLRGRLPAAIENAAMLDLQASPTFGSLVLTFAPRTSPADELDDADVLPTFDKPDMQVVDQAVVTALELIREGVANGPDLDEDSGWISDLSELGPRAATALASWAKHSADCSFDVDLKWSQPQKPTQRVRMTKADATWIASAISSKNLEESTETMTGDIVTISDRSNLQIEVSDGETVNVKPGKINHDDLAPLRHGDRVEITASVEFTSLPGDEPRAAYTGESIRKLS</sequence>
<reference evidence="2" key="1">
    <citation type="journal article" date="2019" name="Int. J. Syst. Evol. Microbiol.">
        <title>The Global Catalogue of Microorganisms (GCM) 10K type strain sequencing project: providing services to taxonomists for standard genome sequencing and annotation.</title>
        <authorList>
            <consortium name="The Broad Institute Genomics Platform"/>
            <consortium name="The Broad Institute Genome Sequencing Center for Infectious Disease"/>
            <person name="Wu L."/>
            <person name="Ma J."/>
        </authorList>
    </citation>
    <scope>NUCLEOTIDE SEQUENCE [LARGE SCALE GENOMIC DNA]</scope>
    <source>
        <strain evidence="2">CGMCC 4.6946</strain>
    </source>
</reference>
<protein>
    <recommendedName>
        <fullName evidence="3">DhaL domain-containing protein</fullName>
    </recommendedName>
</protein>
<dbReference type="EMBL" id="JBHSIW010000025">
    <property type="protein sequence ID" value="MFC4905461.1"/>
    <property type="molecule type" value="Genomic_DNA"/>
</dbReference>
<comment type="caution">
    <text evidence="1">The sequence shown here is derived from an EMBL/GenBank/DDBJ whole genome shotgun (WGS) entry which is preliminary data.</text>
</comment>
<proteinExistence type="predicted"/>